<dbReference type="InterPro" id="IPR029753">
    <property type="entry name" value="D-isomer_DH_CS"/>
</dbReference>
<name>A0ABY4ANN5_9BURK</name>
<accession>A0ABY4ANN5</accession>
<dbReference type="InterPro" id="IPR006139">
    <property type="entry name" value="D-isomer_2_OHA_DH_cat_dom"/>
</dbReference>
<dbReference type="InterPro" id="IPR036291">
    <property type="entry name" value="NAD(P)-bd_dom_sf"/>
</dbReference>
<dbReference type="PROSITE" id="PS00671">
    <property type="entry name" value="D_2_HYDROXYACID_DH_3"/>
    <property type="match status" value="1"/>
</dbReference>
<evidence type="ECO:0000256" key="2">
    <source>
        <dbReference type="ARBA" id="ARBA00023002"/>
    </source>
</evidence>
<protein>
    <submittedName>
        <fullName evidence="7">D-2-hydroxyacid dehydrogenase</fullName>
    </submittedName>
</protein>
<dbReference type="PROSITE" id="PS00670">
    <property type="entry name" value="D_2_HYDROXYACID_DH_2"/>
    <property type="match status" value="1"/>
</dbReference>
<dbReference type="SUPFAM" id="SSF51735">
    <property type="entry name" value="NAD(P)-binding Rossmann-fold domains"/>
    <property type="match status" value="1"/>
</dbReference>
<keyword evidence="3" id="KW-0520">NAD</keyword>
<sequence length="315" mass="33781">MKLVFLDSDTLPHPISRPDWITEWINCPATEQTTEAVVKALGDAQICITNKIRITPAILARCPKLKFVCVAATGYDCVDLQACREHGVVVSNVPGYSKQSVAECVIASIFALRRNLMTYARIGPESWPDSAHFCVHDRPILDIAGATLGIVGQGAIGGEVARLAQALGMQVLFAEHRGKTEVRSGYTRFETVIAQSDVITLHCPLTPATQGLIGQAEIAHMKPGALLVNTARGPLVNEDAVIDGLETGHLGGAVLDVLVKEPPTGNEPLLKLKHPNLIITPHIAWAATDGQSRLVQGLEQNLQAFHAGQPINVVN</sequence>
<evidence type="ECO:0000256" key="3">
    <source>
        <dbReference type="ARBA" id="ARBA00023027"/>
    </source>
</evidence>
<evidence type="ECO:0000259" key="6">
    <source>
        <dbReference type="Pfam" id="PF02826"/>
    </source>
</evidence>
<dbReference type="SUPFAM" id="SSF52283">
    <property type="entry name" value="Formate/glycerate dehydrogenase catalytic domain-like"/>
    <property type="match status" value="1"/>
</dbReference>
<comment type="similarity">
    <text evidence="1 4">Belongs to the D-isomer specific 2-hydroxyacid dehydrogenase family.</text>
</comment>
<dbReference type="PANTHER" id="PTHR43761">
    <property type="entry name" value="D-ISOMER SPECIFIC 2-HYDROXYACID DEHYDROGENASE FAMILY PROTEIN (AFU_ORTHOLOGUE AFUA_1G13630)"/>
    <property type="match status" value="1"/>
</dbReference>
<dbReference type="Gene3D" id="3.40.50.720">
    <property type="entry name" value="NAD(P)-binding Rossmann-like Domain"/>
    <property type="match status" value="2"/>
</dbReference>
<gene>
    <name evidence="7" type="ORF">DHf2319_09375</name>
</gene>
<feature type="domain" description="D-isomer specific 2-hydroxyacid dehydrogenase NAD-binding" evidence="6">
    <location>
        <begin position="109"/>
        <end position="284"/>
    </location>
</feature>
<evidence type="ECO:0000256" key="4">
    <source>
        <dbReference type="RuleBase" id="RU003719"/>
    </source>
</evidence>
<dbReference type="Pfam" id="PF00389">
    <property type="entry name" value="2-Hacid_dh"/>
    <property type="match status" value="1"/>
</dbReference>
<dbReference type="CDD" id="cd12162">
    <property type="entry name" value="2-Hacid_dh_4"/>
    <property type="match status" value="1"/>
</dbReference>
<keyword evidence="8" id="KW-1185">Reference proteome</keyword>
<reference evidence="7 8" key="1">
    <citation type="submission" date="2020-11" db="EMBL/GenBank/DDBJ databases">
        <title>Algicoccus daihaiensis sp.nov., isolated from Daihai Lake in Inner Mongolia.</title>
        <authorList>
            <person name="Kai J."/>
        </authorList>
    </citation>
    <scope>NUCLEOTIDE SEQUENCE [LARGE SCALE GENOMIC DNA]</scope>
    <source>
        <strain evidence="8">f23</strain>
    </source>
</reference>
<evidence type="ECO:0000256" key="1">
    <source>
        <dbReference type="ARBA" id="ARBA00005854"/>
    </source>
</evidence>
<dbReference type="Proteomes" id="UP000831607">
    <property type="component" value="Chromosome"/>
</dbReference>
<dbReference type="Pfam" id="PF02826">
    <property type="entry name" value="2-Hacid_dh_C"/>
    <property type="match status" value="1"/>
</dbReference>
<evidence type="ECO:0000259" key="5">
    <source>
        <dbReference type="Pfam" id="PF00389"/>
    </source>
</evidence>
<dbReference type="InterPro" id="IPR050418">
    <property type="entry name" value="D-iso_2-hydroxyacid_DH_PdxB"/>
</dbReference>
<feature type="domain" description="D-isomer specific 2-hydroxyacid dehydrogenase catalytic" evidence="5">
    <location>
        <begin position="31"/>
        <end position="315"/>
    </location>
</feature>
<dbReference type="PANTHER" id="PTHR43761:SF1">
    <property type="entry name" value="D-ISOMER SPECIFIC 2-HYDROXYACID DEHYDROGENASE CATALYTIC DOMAIN-CONTAINING PROTEIN-RELATED"/>
    <property type="match status" value="1"/>
</dbReference>
<dbReference type="PROSITE" id="PS50890">
    <property type="entry name" value="PUA"/>
    <property type="match status" value="1"/>
</dbReference>
<organism evidence="7 8">
    <name type="scientific">Orrella daihaiensis</name>
    <dbReference type="NCBI Taxonomy" id="2782176"/>
    <lineage>
        <taxon>Bacteria</taxon>
        <taxon>Pseudomonadati</taxon>
        <taxon>Pseudomonadota</taxon>
        <taxon>Betaproteobacteria</taxon>
        <taxon>Burkholderiales</taxon>
        <taxon>Alcaligenaceae</taxon>
        <taxon>Orrella</taxon>
    </lineage>
</organism>
<proteinExistence type="inferred from homology"/>
<dbReference type="InterPro" id="IPR006140">
    <property type="entry name" value="D-isomer_DH_NAD-bd"/>
</dbReference>
<evidence type="ECO:0000313" key="7">
    <source>
        <dbReference type="EMBL" id="UOD51653.1"/>
    </source>
</evidence>
<evidence type="ECO:0000313" key="8">
    <source>
        <dbReference type="Proteomes" id="UP000831607"/>
    </source>
</evidence>
<keyword evidence="2 4" id="KW-0560">Oxidoreductase</keyword>
<dbReference type="EMBL" id="CP063982">
    <property type="protein sequence ID" value="UOD51653.1"/>
    <property type="molecule type" value="Genomic_DNA"/>
</dbReference>